<dbReference type="PANTHER" id="PTHR13799">
    <property type="entry name" value="NGG1 INTERACTING FACTOR 3"/>
    <property type="match status" value="1"/>
</dbReference>
<dbReference type="Pfam" id="PF01784">
    <property type="entry name" value="DUF34_NIF3"/>
    <property type="match status" value="1"/>
</dbReference>
<dbReference type="EMBL" id="PCRE01000011">
    <property type="protein sequence ID" value="PIP15255.1"/>
    <property type="molecule type" value="Genomic_DNA"/>
</dbReference>
<dbReference type="PANTHER" id="PTHR13799:SF14">
    <property type="entry name" value="GTP CYCLOHYDROLASE 1 TYPE 2 HOMOLOG"/>
    <property type="match status" value="1"/>
</dbReference>
<dbReference type="SUPFAM" id="SSF102705">
    <property type="entry name" value="NIF3 (NGG1p interacting factor 3)-like"/>
    <property type="match status" value="1"/>
</dbReference>
<evidence type="ECO:0000256" key="1">
    <source>
        <dbReference type="ARBA" id="ARBA00006964"/>
    </source>
</evidence>
<dbReference type="GO" id="GO:0005737">
    <property type="term" value="C:cytoplasm"/>
    <property type="evidence" value="ECO:0007669"/>
    <property type="project" value="TreeGrafter"/>
</dbReference>
<dbReference type="GO" id="GO:0046872">
    <property type="term" value="F:metal ion binding"/>
    <property type="evidence" value="ECO:0007669"/>
    <property type="project" value="UniProtKB-KW"/>
</dbReference>
<reference evidence="4 5" key="1">
    <citation type="submission" date="2017-09" db="EMBL/GenBank/DDBJ databases">
        <title>Depth-based differentiation of microbial function through sediment-hosted aquifers and enrichment of novel symbionts in the deep terrestrial subsurface.</title>
        <authorList>
            <person name="Probst A.J."/>
            <person name="Ladd B."/>
            <person name="Jarett J.K."/>
            <person name="Geller-Mcgrath D.E."/>
            <person name="Sieber C.M."/>
            <person name="Emerson J.B."/>
            <person name="Anantharaman K."/>
            <person name="Thomas B.C."/>
            <person name="Malmstrom R."/>
            <person name="Stieglmeier M."/>
            <person name="Klingl A."/>
            <person name="Woyke T."/>
            <person name="Ryan C.M."/>
            <person name="Banfield J.F."/>
        </authorList>
    </citation>
    <scope>NUCLEOTIDE SEQUENCE [LARGE SCALE GENOMIC DNA]</scope>
    <source>
        <strain evidence="4">CG23_combo_of_CG06-09_8_20_14_all_35_49</strain>
    </source>
</reference>
<comment type="similarity">
    <text evidence="1">Belongs to the GTP cyclohydrolase I type 2/NIF3 family.</text>
</comment>
<evidence type="ECO:0000313" key="4">
    <source>
        <dbReference type="EMBL" id="PIP15255.1"/>
    </source>
</evidence>
<evidence type="ECO:0000313" key="5">
    <source>
        <dbReference type="Proteomes" id="UP000231025"/>
    </source>
</evidence>
<accession>A0A2G9Y7N6</accession>
<feature type="binding site" evidence="3">
    <location>
        <position position="107"/>
    </location>
    <ligand>
        <name>a divalent metal cation</name>
        <dbReference type="ChEBI" id="CHEBI:60240"/>
        <label>1</label>
    </ligand>
</feature>
<feature type="binding site" evidence="3">
    <location>
        <position position="230"/>
    </location>
    <ligand>
        <name>a divalent metal cation</name>
        <dbReference type="ChEBI" id="CHEBI:60240"/>
        <label>1</label>
    </ligand>
</feature>
<feature type="binding site" evidence="3">
    <location>
        <position position="71"/>
    </location>
    <ligand>
        <name>a divalent metal cation</name>
        <dbReference type="ChEBI" id="CHEBI:60240"/>
        <label>1</label>
    </ligand>
</feature>
<dbReference type="InterPro" id="IPR036069">
    <property type="entry name" value="DUF34/NIF3_sf"/>
</dbReference>
<evidence type="ECO:0000256" key="2">
    <source>
        <dbReference type="ARBA" id="ARBA00022723"/>
    </source>
</evidence>
<sequence length="258" mass="29835">MITFQKLRDFLNQALVYERFFDLGRIDLYMANGLVYKGEKKIVKVGLAVSASWEVFKKAVKTRCQALIVHHAFNFPVGVKYDQLFQDRYSYLVKNNLSFFGYHFLLDSHPKFGHNVLIIKEIGGEVEKPFLHKGDPWGYFGKLNNVSLTEIIDKLKPKLSPAMILYDFGPKNINRVVAISGRGTPLPSDIQYLIDNKVDLFITGENSEWIREIFREVKINYLAGGHYHTERFGILALEKLIKEKLKVETNFIELENNI</sequence>
<comment type="caution">
    <text evidence="4">The sequence shown here is derived from an EMBL/GenBank/DDBJ whole genome shotgun (WGS) entry which is preliminary data.</text>
</comment>
<organism evidence="4 5">
    <name type="scientific">Candidatus Roizmanbacteria bacterium CG23_combo_of_CG06-09_8_20_14_all_35_49</name>
    <dbReference type="NCBI Taxonomy" id="1974863"/>
    <lineage>
        <taxon>Bacteria</taxon>
        <taxon>Candidatus Roizmaniibacteriota</taxon>
    </lineage>
</organism>
<protein>
    <recommendedName>
        <fullName evidence="6">Nif3-like dinuclear metal center hexameric protein</fullName>
    </recommendedName>
</protein>
<dbReference type="AlphaFoldDB" id="A0A2G9Y7N6"/>
<dbReference type="Gene3D" id="3.40.1390.30">
    <property type="entry name" value="NIF3 (NGG1p interacting factor 3)-like"/>
    <property type="match status" value="2"/>
</dbReference>
<evidence type="ECO:0008006" key="6">
    <source>
        <dbReference type="Google" id="ProtNLM"/>
    </source>
</evidence>
<feature type="binding site" evidence="3">
    <location>
        <position position="226"/>
    </location>
    <ligand>
        <name>a divalent metal cation</name>
        <dbReference type="ChEBI" id="CHEBI:60240"/>
        <label>1</label>
    </ligand>
</feature>
<evidence type="ECO:0000256" key="3">
    <source>
        <dbReference type="PIRSR" id="PIRSR602678-1"/>
    </source>
</evidence>
<dbReference type="InterPro" id="IPR002678">
    <property type="entry name" value="DUF34/NIF3"/>
</dbReference>
<dbReference type="Proteomes" id="UP000231025">
    <property type="component" value="Unassembled WGS sequence"/>
</dbReference>
<keyword evidence="2 3" id="KW-0479">Metal-binding</keyword>
<proteinExistence type="inferred from homology"/>
<gene>
    <name evidence="4" type="ORF">COX47_00650</name>
</gene>
<feature type="binding site" evidence="3">
    <location>
        <position position="70"/>
    </location>
    <ligand>
        <name>a divalent metal cation</name>
        <dbReference type="ChEBI" id="CHEBI:60240"/>
        <label>1</label>
    </ligand>
</feature>
<name>A0A2G9Y7N6_9BACT</name>